<proteinExistence type="predicted"/>
<organism evidence="2 3">
    <name type="scientific">Hevea brasiliensis</name>
    <name type="common">Para rubber tree</name>
    <name type="synonym">Siphonia brasiliensis</name>
    <dbReference type="NCBI Taxonomy" id="3981"/>
    <lineage>
        <taxon>Eukaryota</taxon>
        <taxon>Viridiplantae</taxon>
        <taxon>Streptophyta</taxon>
        <taxon>Embryophyta</taxon>
        <taxon>Tracheophyta</taxon>
        <taxon>Spermatophyta</taxon>
        <taxon>Magnoliopsida</taxon>
        <taxon>eudicotyledons</taxon>
        <taxon>Gunneridae</taxon>
        <taxon>Pentapetalae</taxon>
        <taxon>rosids</taxon>
        <taxon>fabids</taxon>
        <taxon>Malpighiales</taxon>
        <taxon>Euphorbiaceae</taxon>
        <taxon>Crotonoideae</taxon>
        <taxon>Micrandreae</taxon>
        <taxon>Hevea</taxon>
    </lineage>
</organism>
<feature type="region of interest" description="Disordered" evidence="1">
    <location>
        <begin position="146"/>
        <end position="180"/>
    </location>
</feature>
<accession>A0A6A6LZK0</accession>
<keyword evidence="3" id="KW-1185">Reference proteome</keyword>
<dbReference type="Proteomes" id="UP000467840">
    <property type="component" value="Chromosome 9"/>
</dbReference>
<name>A0A6A6LZK0_HEVBR</name>
<reference evidence="2 3" key="1">
    <citation type="journal article" date="2020" name="Mol. Plant">
        <title>The Chromosome-Based Rubber Tree Genome Provides New Insights into Spurge Genome Evolution and Rubber Biosynthesis.</title>
        <authorList>
            <person name="Liu J."/>
            <person name="Shi C."/>
            <person name="Shi C.C."/>
            <person name="Li W."/>
            <person name="Zhang Q.J."/>
            <person name="Zhang Y."/>
            <person name="Li K."/>
            <person name="Lu H.F."/>
            <person name="Shi C."/>
            <person name="Zhu S.T."/>
            <person name="Xiao Z.Y."/>
            <person name="Nan H."/>
            <person name="Yue Y."/>
            <person name="Zhu X.G."/>
            <person name="Wu Y."/>
            <person name="Hong X.N."/>
            <person name="Fan G.Y."/>
            <person name="Tong Y."/>
            <person name="Zhang D."/>
            <person name="Mao C.L."/>
            <person name="Liu Y.L."/>
            <person name="Hao S.J."/>
            <person name="Liu W.Q."/>
            <person name="Lv M.Q."/>
            <person name="Zhang H.B."/>
            <person name="Liu Y."/>
            <person name="Hu-Tang G.R."/>
            <person name="Wang J.P."/>
            <person name="Wang J.H."/>
            <person name="Sun Y.H."/>
            <person name="Ni S.B."/>
            <person name="Chen W.B."/>
            <person name="Zhang X.C."/>
            <person name="Jiao Y.N."/>
            <person name="Eichler E.E."/>
            <person name="Li G.H."/>
            <person name="Liu X."/>
            <person name="Gao L.Z."/>
        </authorList>
    </citation>
    <scope>NUCLEOTIDE SEQUENCE [LARGE SCALE GENOMIC DNA]</scope>
    <source>
        <strain evidence="3">cv. GT1</strain>
        <tissue evidence="2">Leaf</tissue>
    </source>
</reference>
<evidence type="ECO:0000313" key="2">
    <source>
        <dbReference type="EMBL" id="KAF2305805.1"/>
    </source>
</evidence>
<evidence type="ECO:0008006" key="4">
    <source>
        <dbReference type="Google" id="ProtNLM"/>
    </source>
</evidence>
<feature type="region of interest" description="Disordered" evidence="1">
    <location>
        <begin position="62"/>
        <end position="83"/>
    </location>
</feature>
<dbReference type="InterPro" id="IPR035892">
    <property type="entry name" value="C2_domain_sf"/>
</dbReference>
<gene>
    <name evidence="2" type="ORF">GH714_008217</name>
</gene>
<evidence type="ECO:0000256" key="1">
    <source>
        <dbReference type="SAM" id="MobiDB-lite"/>
    </source>
</evidence>
<dbReference type="EMBL" id="JAAGAX010000008">
    <property type="protein sequence ID" value="KAF2305805.1"/>
    <property type="molecule type" value="Genomic_DNA"/>
</dbReference>
<dbReference type="PANTHER" id="PTHR32246">
    <property type="entry name" value="INGRESSION PROTEIN FIC1"/>
    <property type="match status" value="1"/>
</dbReference>
<evidence type="ECO:0000313" key="3">
    <source>
        <dbReference type="Proteomes" id="UP000467840"/>
    </source>
</evidence>
<feature type="compositionally biased region" description="Pro residues" evidence="1">
    <location>
        <begin position="154"/>
        <end position="177"/>
    </location>
</feature>
<dbReference type="AlphaFoldDB" id="A0A6A6LZK0"/>
<comment type="caution">
    <text evidence="2">The sequence shown here is derived from an EMBL/GenBank/DDBJ whole genome shotgun (WGS) entry which is preliminary data.</text>
</comment>
<sequence>MPGNANPIWKTKFATLVDDANFQDIALHVEVYSREPIFLRERLQGTATVLLKEFLAKYSKSSEASRPGKEEVGSYQLRKRNSGKPQGFIDISIRVSEDRGEPSSYAANEGGIVLMDNGGNIALSSEENQSSNFSYAHPSPYRANYSNPSMGGPSYPPAAGPSYHPPRTPPPPPPPPSNVGYVPTFLPNSDYINMPSSAAAPGLGARPGLAMGVGAGALAAGAVIFGDDFMSGFDIPASLPDPSLTISTDPPF</sequence>
<dbReference type="PANTHER" id="PTHR32246:SF15">
    <property type="entry name" value="CALCIUM-DEPENDENT LIPID-BINDING (CALB DOMAIN) FAMILY PROTEIN"/>
    <property type="match status" value="1"/>
</dbReference>
<protein>
    <recommendedName>
        <fullName evidence="4">C2 domain-containing protein</fullName>
    </recommendedName>
</protein>
<dbReference type="SUPFAM" id="SSF49562">
    <property type="entry name" value="C2 domain (Calcium/lipid-binding domain, CaLB)"/>
    <property type="match status" value="1"/>
</dbReference>